<dbReference type="InterPro" id="IPR003439">
    <property type="entry name" value="ABC_transporter-like_ATP-bd"/>
</dbReference>
<dbReference type="InterPro" id="IPR027417">
    <property type="entry name" value="P-loop_NTPase"/>
</dbReference>
<dbReference type="InterPro" id="IPR003593">
    <property type="entry name" value="AAA+_ATPase"/>
</dbReference>
<dbReference type="InterPro" id="IPR017911">
    <property type="entry name" value="MacB-like_ATP-bd"/>
</dbReference>
<dbReference type="SUPFAM" id="SSF52540">
    <property type="entry name" value="P-loop containing nucleoside triphosphate hydrolases"/>
    <property type="match status" value="1"/>
</dbReference>
<keyword evidence="2" id="KW-0813">Transport</keyword>
<dbReference type="PROSITE" id="PS00211">
    <property type="entry name" value="ABC_TRANSPORTER_1"/>
    <property type="match status" value="1"/>
</dbReference>
<reference evidence="6 7" key="1">
    <citation type="journal article" date="2014" name="PLoS ONE">
        <title>An emerging Mycoplasma associated with trichomoniasis, vaginal infection and disease.</title>
        <authorList>
            <consortium name="Vaginal Microbiome Consortium"/>
            <person name="Fettweis J.M."/>
            <person name="Serrano M.G."/>
            <person name="Huang B."/>
            <person name="Brooks J.P."/>
            <person name="Glascock A.L."/>
            <person name="Sheth N.U."/>
            <person name="Strauss J.F.III."/>
            <person name="Jefferson K.K."/>
            <person name="Buck G.A."/>
        </authorList>
    </citation>
    <scope>NUCLEOTIDE SEQUENCE [LARGE SCALE GENOMIC DNA]</scope>
    <source>
        <strain evidence="6 7">VCU_M1</strain>
    </source>
</reference>
<dbReference type="Gene3D" id="3.40.50.300">
    <property type="entry name" value="P-loop containing nucleotide triphosphate hydrolases"/>
    <property type="match status" value="1"/>
</dbReference>
<evidence type="ECO:0000259" key="5">
    <source>
        <dbReference type="PROSITE" id="PS50893"/>
    </source>
</evidence>
<dbReference type="CDD" id="cd03255">
    <property type="entry name" value="ABC_MJ0796_LolCDE_FtsE"/>
    <property type="match status" value="1"/>
</dbReference>
<evidence type="ECO:0000256" key="4">
    <source>
        <dbReference type="ARBA" id="ARBA00022840"/>
    </source>
</evidence>
<evidence type="ECO:0000256" key="3">
    <source>
        <dbReference type="ARBA" id="ARBA00022741"/>
    </source>
</evidence>
<dbReference type="GO" id="GO:0098796">
    <property type="term" value="C:membrane protein complex"/>
    <property type="evidence" value="ECO:0007669"/>
    <property type="project" value="UniProtKB-ARBA"/>
</dbReference>
<dbReference type="SMART" id="SM00382">
    <property type="entry name" value="AAA"/>
    <property type="match status" value="1"/>
</dbReference>
<dbReference type="Pfam" id="PF00005">
    <property type="entry name" value="ABC_tran"/>
    <property type="match status" value="1"/>
</dbReference>
<keyword evidence="4" id="KW-0067">ATP-binding</keyword>
<dbReference type="InterPro" id="IPR017871">
    <property type="entry name" value="ABC_transporter-like_CS"/>
</dbReference>
<organism evidence="6 7">
    <name type="scientific">Candidatus Malacoplasma girerdii</name>
    <dbReference type="NCBI Taxonomy" id="1318617"/>
    <lineage>
        <taxon>Bacteria</taxon>
        <taxon>Bacillati</taxon>
        <taxon>Mycoplasmatota</taxon>
        <taxon>Mycoplasmoidales</taxon>
        <taxon>Mycoplasmoidaceae</taxon>
        <taxon>Malacoplasma</taxon>
    </lineage>
</organism>
<dbReference type="HOGENOM" id="CLU_000604_1_22_14"/>
<dbReference type="GO" id="GO:0016887">
    <property type="term" value="F:ATP hydrolysis activity"/>
    <property type="evidence" value="ECO:0007669"/>
    <property type="project" value="InterPro"/>
</dbReference>
<gene>
    <name evidence="6" type="ORF">MGM1_3670</name>
</gene>
<proteinExistence type="inferred from homology"/>
<dbReference type="PANTHER" id="PTHR42798:SF2">
    <property type="entry name" value="ABC TRANSPORTER ATP-BINDING PROTEIN MG467-RELATED"/>
    <property type="match status" value="1"/>
</dbReference>
<evidence type="ECO:0000256" key="1">
    <source>
        <dbReference type="ARBA" id="ARBA00005417"/>
    </source>
</evidence>
<dbReference type="STRING" id="1318617.MGM1_3670"/>
<keyword evidence="3" id="KW-0547">Nucleotide-binding</keyword>
<feature type="domain" description="ABC transporter" evidence="5">
    <location>
        <begin position="54"/>
        <end position="284"/>
    </location>
</feature>
<dbReference type="KEGG" id="mgj:MGM1_3670"/>
<protein>
    <submittedName>
        <fullName evidence="6">ABC-type antimicrobial peptide transport system ATPase</fullName>
    </submittedName>
</protein>
<accession>A0A097ST18</accession>
<dbReference type="eggNOG" id="COG1136">
    <property type="taxonomic scope" value="Bacteria"/>
</dbReference>
<dbReference type="GO" id="GO:0022857">
    <property type="term" value="F:transmembrane transporter activity"/>
    <property type="evidence" value="ECO:0007669"/>
    <property type="project" value="UniProtKB-ARBA"/>
</dbReference>
<evidence type="ECO:0000313" key="6">
    <source>
        <dbReference type="EMBL" id="AIV03739.1"/>
    </source>
</evidence>
<evidence type="ECO:0000313" key="7">
    <source>
        <dbReference type="Proteomes" id="UP000030066"/>
    </source>
</evidence>
<comment type="similarity">
    <text evidence="1">Belongs to the ABC transporter superfamily.</text>
</comment>
<dbReference type="PROSITE" id="PS50893">
    <property type="entry name" value="ABC_TRANSPORTER_2"/>
    <property type="match status" value="1"/>
</dbReference>
<name>A0A097ST18_9BACT</name>
<dbReference type="GO" id="GO:0005524">
    <property type="term" value="F:ATP binding"/>
    <property type="evidence" value="ECO:0007669"/>
    <property type="project" value="UniProtKB-KW"/>
</dbReference>
<sequence length="290" mass="32822">MNEQINGLNNKINTLIETFNQRYHAKYVARLEKTKKLTRKIEKIDNKLSGDNIIELKNVCKYYNNGFLAVKVLDQVNLTIKRGEFVVILGPSGSGKTTLLNIISGMDNATYGDVIIANENLIDYNQNQLTKFRRDHIGYVFQQYALLPNLNVKENILIGQNLQSDKKLRIDIDQILESIGMKQYMKKYPNELSGGQQQRVSIARSIAKNPNILFGDEPTGAIDEAMSKEIMRLFLEVNKKYKTTIVIVTHNPILAQTANTVIHVGNGTIQKIVTNKNPKSVDEITWGTPE</sequence>
<dbReference type="AlphaFoldDB" id="A0A097ST18"/>
<evidence type="ECO:0000256" key="2">
    <source>
        <dbReference type="ARBA" id="ARBA00022448"/>
    </source>
</evidence>
<dbReference type="PANTHER" id="PTHR42798">
    <property type="entry name" value="LIPOPROTEIN-RELEASING SYSTEM ATP-BINDING PROTEIN LOLD"/>
    <property type="match status" value="1"/>
</dbReference>
<dbReference type="Proteomes" id="UP000030066">
    <property type="component" value="Chromosome"/>
</dbReference>
<keyword evidence="7" id="KW-1185">Reference proteome</keyword>
<dbReference type="EMBL" id="CP007711">
    <property type="protein sequence ID" value="AIV03739.1"/>
    <property type="molecule type" value="Genomic_DNA"/>
</dbReference>
<dbReference type="FunFam" id="3.40.50.300:FF:000032">
    <property type="entry name" value="Export ABC transporter ATP-binding protein"/>
    <property type="match status" value="1"/>
</dbReference>